<accession>A0ACB8UAG7</accession>
<comment type="caution">
    <text evidence="1">The sequence shown here is derived from an EMBL/GenBank/DDBJ whole genome shotgun (WGS) entry which is preliminary data.</text>
</comment>
<sequence>MDRRAESHLTARRNLSELAHPRLLPRYSRASFSSVQSLELLEHSYTLPDSKGRPFITLHVKSRAKDKRTWPLFCERDTIRGTVEVDFDKTDGAKAVSITLAGGVTAVGQEELNFLTSTKELWNAKVSGNPPNGKMSWPFTIPIPTEVDVADKPKAKAESYRLPPTFSERASPAYIDYKLVITVKRSALRVNQIMTTSIYYTPLSRADPPSALRQAAYVEGSSLAGPDRDPEGWKTLSQVRMGGTLFKSRTVNVDCTVSLANPLSYAAGSPIPIIATFNSDDQQALDLICSPTAVKMALVRERLIGLVATRPGTGSSANVVREVMCTANFWPTEEGDSAAREPLKRTLRGELDIRKAYRPTFTFPAFSLRYDVCMYPSQAPGFVGINPDTPLFAERVMIHTLNAVGVIPKSFAPPGYSSAADNNWNVAAGFLENGNQRRVITIGPSISCQKLTCCLVDSSTMEVFNEQFTVFLFAIYVGTFHSSGSRSVFRTR</sequence>
<reference evidence="1" key="1">
    <citation type="journal article" date="2021" name="Environ. Microbiol.">
        <title>Gene family expansions and transcriptome signatures uncover fungal adaptations to wood decay.</title>
        <authorList>
            <person name="Hage H."/>
            <person name="Miyauchi S."/>
            <person name="Viragh M."/>
            <person name="Drula E."/>
            <person name="Min B."/>
            <person name="Chaduli D."/>
            <person name="Navarro D."/>
            <person name="Favel A."/>
            <person name="Norest M."/>
            <person name="Lesage-Meessen L."/>
            <person name="Balint B."/>
            <person name="Merenyi Z."/>
            <person name="de Eugenio L."/>
            <person name="Morin E."/>
            <person name="Martinez A.T."/>
            <person name="Baldrian P."/>
            <person name="Stursova M."/>
            <person name="Martinez M.J."/>
            <person name="Novotny C."/>
            <person name="Magnuson J.K."/>
            <person name="Spatafora J.W."/>
            <person name="Maurice S."/>
            <person name="Pangilinan J."/>
            <person name="Andreopoulos W."/>
            <person name="LaButti K."/>
            <person name="Hundley H."/>
            <person name="Na H."/>
            <person name="Kuo A."/>
            <person name="Barry K."/>
            <person name="Lipzen A."/>
            <person name="Henrissat B."/>
            <person name="Riley R."/>
            <person name="Ahrendt S."/>
            <person name="Nagy L.G."/>
            <person name="Grigoriev I.V."/>
            <person name="Martin F."/>
            <person name="Rosso M.N."/>
        </authorList>
    </citation>
    <scope>NUCLEOTIDE SEQUENCE</scope>
    <source>
        <strain evidence="1">CBS 384.51</strain>
    </source>
</reference>
<name>A0ACB8UAG7_9APHY</name>
<evidence type="ECO:0000313" key="2">
    <source>
        <dbReference type="Proteomes" id="UP001055072"/>
    </source>
</evidence>
<dbReference type="EMBL" id="MU274906">
    <property type="protein sequence ID" value="KAI0091104.1"/>
    <property type="molecule type" value="Genomic_DNA"/>
</dbReference>
<protein>
    <submittedName>
        <fullName evidence="1">Uncharacterized protein</fullName>
    </submittedName>
</protein>
<dbReference type="Proteomes" id="UP001055072">
    <property type="component" value="Unassembled WGS sequence"/>
</dbReference>
<evidence type="ECO:0000313" key="1">
    <source>
        <dbReference type="EMBL" id="KAI0091104.1"/>
    </source>
</evidence>
<organism evidence="1 2">
    <name type="scientific">Irpex rosettiformis</name>
    <dbReference type="NCBI Taxonomy" id="378272"/>
    <lineage>
        <taxon>Eukaryota</taxon>
        <taxon>Fungi</taxon>
        <taxon>Dikarya</taxon>
        <taxon>Basidiomycota</taxon>
        <taxon>Agaricomycotina</taxon>
        <taxon>Agaricomycetes</taxon>
        <taxon>Polyporales</taxon>
        <taxon>Irpicaceae</taxon>
        <taxon>Irpex</taxon>
    </lineage>
</organism>
<gene>
    <name evidence="1" type="ORF">BDY19DRAFT_1067684</name>
</gene>
<proteinExistence type="predicted"/>
<keyword evidence="2" id="KW-1185">Reference proteome</keyword>